<reference evidence="2 3" key="1">
    <citation type="submission" date="2018-04" db="EMBL/GenBank/DDBJ databases">
        <authorList>
            <person name="Vogel A."/>
        </authorList>
    </citation>
    <scope>NUCLEOTIDE SEQUENCE [LARGE SCALE GENOMIC DNA]</scope>
</reference>
<protein>
    <submittedName>
        <fullName evidence="2">Uncharacterized protein</fullName>
    </submittedName>
</protein>
<gene>
    <name evidence="2" type="ORF">CCAM_LOCUS16985</name>
</gene>
<sequence length="93" mass="10593">MMFNFHNGSEERGGIEAKDDFKDSKSRDVINKIQTVFYGVKPDEKIKFVCGIQKAQHVIFAHKAGTMKHTKCLLISPTQKTTSTHRLAKRETL</sequence>
<dbReference type="EMBL" id="OOIL02001439">
    <property type="protein sequence ID" value="VFQ75209.1"/>
    <property type="molecule type" value="Genomic_DNA"/>
</dbReference>
<evidence type="ECO:0000313" key="3">
    <source>
        <dbReference type="Proteomes" id="UP000595140"/>
    </source>
</evidence>
<feature type="region of interest" description="Disordered" evidence="1">
    <location>
        <begin position="1"/>
        <end position="21"/>
    </location>
</feature>
<organism evidence="2 3">
    <name type="scientific">Cuscuta campestris</name>
    <dbReference type="NCBI Taxonomy" id="132261"/>
    <lineage>
        <taxon>Eukaryota</taxon>
        <taxon>Viridiplantae</taxon>
        <taxon>Streptophyta</taxon>
        <taxon>Embryophyta</taxon>
        <taxon>Tracheophyta</taxon>
        <taxon>Spermatophyta</taxon>
        <taxon>Magnoliopsida</taxon>
        <taxon>eudicotyledons</taxon>
        <taxon>Gunneridae</taxon>
        <taxon>Pentapetalae</taxon>
        <taxon>asterids</taxon>
        <taxon>lamiids</taxon>
        <taxon>Solanales</taxon>
        <taxon>Convolvulaceae</taxon>
        <taxon>Cuscuteae</taxon>
        <taxon>Cuscuta</taxon>
        <taxon>Cuscuta subgen. Grammica</taxon>
        <taxon>Cuscuta sect. Cleistogrammica</taxon>
    </lineage>
</organism>
<dbReference type="AlphaFoldDB" id="A0A484LGI9"/>
<accession>A0A484LGI9</accession>
<proteinExistence type="predicted"/>
<name>A0A484LGI9_9ASTE</name>
<feature type="compositionally biased region" description="Basic and acidic residues" evidence="1">
    <location>
        <begin position="8"/>
        <end position="21"/>
    </location>
</feature>
<evidence type="ECO:0000256" key="1">
    <source>
        <dbReference type="SAM" id="MobiDB-lite"/>
    </source>
</evidence>
<evidence type="ECO:0000313" key="2">
    <source>
        <dbReference type="EMBL" id="VFQ75209.1"/>
    </source>
</evidence>
<dbReference type="Proteomes" id="UP000595140">
    <property type="component" value="Unassembled WGS sequence"/>
</dbReference>
<keyword evidence="3" id="KW-1185">Reference proteome</keyword>